<keyword evidence="10" id="KW-1185">Reference proteome</keyword>
<sequence length="464" mass="52411">MLGGLAVRLLFLWVGADIYYHGRSPFFNNDSYSFTQSFYNLVTQGTYTFNPKNPDAAFGRLPGYPFFWGAHWLLFGDQYAYKAAAYTQVLLDTAAIYLVYATARALTRDVRMAWVSALLYAGYPFIIVWLTMSGSEALGTFITIVIFWWLATRPVAPATALGAGLLIGVALMIREYLAVLLLAAVFWVYLSSGINWRFLRLSAVVGVGFMLVYIGWPVRNYFGQHQLVLLKTRSAGYDRYADDVSSARQWIYGWTAEADPYLDGIAGLRPLPALPADVLANPTEVRQFQLLLKQVRQCGTGFYAWRYAQMFPKTRQDCNAEIAAGFTALNDSYQRRFPWRYWTQVPFADLQRAFFKSQLRQANVAGGALSFGLFGYRSLLLLLSMAGAWLLRHRRSSWPIVFFFGFMYVFLCFGIRHLEIRYLLQADAAMLCLAGVPLVRLLDWLTRPKVLGLAAAVGAEGEGR</sequence>
<evidence type="ECO:0000256" key="6">
    <source>
        <dbReference type="ARBA" id="ARBA00022989"/>
    </source>
</evidence>
<evidence type="ECO:0000256" key="1">
    <source>
        <dbReference type="ARBA" id="ARBA00004651"/>
    </source>
</evidence>
<evidence type="ECO:0000256" key="2">
    <source>
        <dbReference type="ARBA" id="ARBA00022475"/>
    </source>
</evidence>
<keyword evidence="5 8" id="KW-0812">Transmembrane</keyword>
<comment type="subcellular location">
    <subcellularLocation>
        <location evidence="1">Cell membrane</location>
        <topology evidence="1">Multi-pass membrane protein</topology>
    </subcellularLocation>
</comment>
<evidence type="ECO:0000256" key="7">
    <source>
        <dbReference type="ARBA" id="ARBA00023136"/>
    </source>
</evidence>
<protein>
    <submittedName>
        <fullName evidence="9">Dolichyl-phosphate-mannose-protein mannosyltransferase</fullName>
    </submittedName>
</protein>
<keyword evidence="3 9" id="KW-0328">Glycosyltransferase</keyword>
<feature type="transmembrane region" description="Helical" evidence="8">
    <location>
        <begin position="79"/>
        <end position="100"/>
    </location>
</feature>
<dbReference type="EMBL" id="PGFA01000001">
    <property type="protein sequence ID" value="PJJ58997.1"/>
    <property type="molecule type" value="Genomic_DNA"/>
</dbReference>
<keyword evidence="6 8" id="KW-1133">Transmembrane helix</keyword>
<dbReference type="InterPro" id="IPR050297">
    <property type="entry name" value="LipidA_mod_glycosyltrf_83"/>
</dbReference>
<comment type="caution">
    <text evidence="9">The sequence shown here is derived from an EMBL/GenBank/DDBJ whole genome shotgun (WGS) entry which is preliminary data.</text>
</comment>
<dbReference type="GO" id="GO:0016763">
    <property type="term" value="F:pentosyltransferase activity"/>
    <property type="evidence" value="ECO:0007669"/>
    <property type="project" value="TreeGrafter"/>
</dbReference>
<name>A0A2M9BM14_9BACT</name>
<keyword evidence="7 8" id="KW-0472">Membrane</keyword>
<organism evidence="9 10">
    <name type="scientific">Hymenobacter chitinivorans DSM 11115</name>
    <dbReference type="NCBI Taxonomy" id="1121954"/>
    <lineage>
        <taxon>Bacteria</taxon>
        <taxon>Pseudomonadati</taxon>
        <taxon>Bacteroidota</taxon>
        <taxon>Cytophagia</taxon>
        <taxon>Cytophagales</taxon>
        <taxon>Hymenobacteraceae</taxon>
        <taxon>Hymenobacter</taxon>
    </lineage>
</organism>
<dbReference type="PANTHER" id="PTHR33908">
    <property type="entry name" value="MANNOSYLTRANSFERASE YKCB-RELATED"/>
    <property type="match status" value="1"/>
</dbReference>
<feature type="transmembrane region" description="Helical" evidence="8">
    <location>
        <begin position="163"/>
        <end position="190"/>
    </location>
</feature>
<evidence type="ECO:0000256" key="3">
    <source>
        <dbReference type="ARBA" id="ARBA00022676"/>
    </source>
</evidence>
<feature type="transmembrane region" description="Helical" evidence="8">
    <location>
        <begin position="112"/>
        <end position="132"/>
    </location>
</feature>
<evidence type="ECO:0000313" key="10">
    <source>
        <dbReference type="Proteomes" id="UP000228535"/>
    </source>
</evidence>
<dbReference type="AlphaFoldDB" id="A0A2M9BM14"/>
<evidence type="ECO:0000256" key="8">
    <source>
        <dbReference type="SAM" id="Phobius"/>
    </source>
</evidence>
<keyword evidence="4 9" id="KW-0808">Transferase</keyword>
<dbReference type="Proteomes" id="UP000228535">
    <property type="component" value="Unassembled WGS sequence"/>
</dbReference>
<evidence type="ECO:0000313" key="9">
    <source>
        <dbReference type="EMBL" id="PJJ58997.1"/>
    </source>
</evidence>
<dbReference type="PANTHER" id="PTHR33908:SF11">
    <property type="entry name" value="MEMBRANE PROTEIN"/>
    <property type="match status" value="1"/>
</dbReference>
<evidence type="ECO:0000256" key="4">
    <source>
        <dbReference type="ARBA" id="ARBA00022679"/>
    </source>
</evidence>
<proteinExistence type="predicted"/>
<keyword evidence="2" id="KW-1003">Cell membrane</keyword>
<feature type="transmembrane region" description="Helical" evidence="8">
    <location>
        <begin position="397"/>
        <end position="415"/>
    </location>
</feature>
<gene>
    <name evidence="9" type="ORF">CLV45_0410</name>
</gene>
<feature type="transmembrane region" description="Helical" evidence="8">
    <location>
        <begin position="364"/>
        <end position="391"/>
    </location>
</feature>
<evidence type="ECO:0000256" key="5">
    <source>
        <dbReference type="ARBA" id="ARBA00022692"/>
    </source>
</evidence>
<dbReference type="GO" id="GO:0009103">
    <property type="term" value="P:lipopolysaccharide biosynthetic process"/>
    <property type="evidence" value="ECO:0007669"/>
    <property type="project" value="UniProtKB-ARBA"/>
</dbReference>
<reference evidence="9 10" key="1">
    <citation type="submission" date="2017-11" db="EMBL/GenBank/DDBJ databases">
        <title>Genomic Encyclopedia of Archaeal and Bacterial Type Strains, Phase II (KMG-II): From Individual Species to Whole Genera.</title>
        <authorList>
            <person name="Goeker M."/>
        </authorList>
    </citation>
    <scope>NUCLEOTIDE SEQUENCE [LARGE SCALE GENOMIC DNA]</scope>
    <source>
        <strain evidence="9 10">DSM 11115</strain>
    </source>
</reference>
<accession>A0A2M9BM14</accession>
<feature type="transmembrane region" description="Helical" evidence="8">
    <location>
        <begin position="196"/>
        <end position="216"/>
    </location>
</feature>
<dbReference type="GO" id="GO:0005886">
    <property type="term" value="C:plasma membrane"/>
    <property type="evidence" value="ECO:0007669"/>
    <property type="project" value="UniProtKB-SubCell"/>
</dbReference>